<evidence type="ECO:0000256" key="2">
    <source>
        <dbReference type="ARBA" id="ARBA00023136"/>
    </source>
</evidence>
<comment type="subcellular location">
    <subcellularLocation>
        <location evidence="1">Membrane</location>
        <topology evidence="1">Single-pass type I membrane protein</topology>
    </subcellularLocation>
</comment>
<feature type="compositionally biased region" description="Polar residues" evidence="6">
    <location>
        <begin position="280"/>
        <end position="289"/>
    </location>
</feature>
<name>A0A8S4B7B3_9TELE</name>
<keyword evidence="5" id="KW-0393">Immunoglobulin domain</keyword>
<evidence type="ECO:0000256" key="1">
    <source>
        <dbReference type="ARBA" id="ARBA00004479"/>
    </source>
</evidence>
<keyword evidence="2 7" id="KW-0472">Membrane</keyword>
<dbReference type="SUPFAM" id="SSF48726">
    <property type="entry name" value="Immunoglobulin"/>
    <property type="match status" value="2"/>
</dbReference>
<keyword evidence="7" id="KW-1133">Transmembrane helix</keyword>
<dbReference type="GO" id="GO:0005886">
    <property type="term" value="C:plasma membrane"/>
    <property type="evidence" value="ECO:0007669"/>
    <property type="project" value="TreeGrafter"/>
</dbReference>
<dbReference type="GO" id="GO:0005911">
    <property type="term" value="C:cell-cell junction"/>
    <property type="evidence" value="ECO:0007669"/>
    <property type="project" value="TreeGrafter"/>
</dbReference>
<dbReference type="PANTHER" id="PTHR11640:SF164">
    <property type="entry name" value="MAM DOMAIN-CONTAINING GLYCOSYLPHOSPHATIDYLINOSITOL ANCHOR PROTEIN 1"/>
    <property type="match status" value="1"/>
</dbReference>
<dbReference type="GO" id="GO:0098609">
    <property type="term" value="P:cell-cell adhesion"/>
    <property type="evidence" value="ECO:0007669"/>
    <property type="project" value="TreeGrafter"/>
</dbReference>
<keyword evidence="4" id="KW-0325">Glycoprotein</keyword>
<dbReference type="GO" id="GO:0050839">
    <property type="term" value="F:cell adhesion molecule binding"/>
    <property type="evidence" value="ECO:0007669"/>
    <property type="project" value="TreeGrafter"/>
</dbReference>
<dbReference type="Pfam" id="PF13927">
    <property type="entry name" value="Ig_3"/>
    <property type="match status" value="1"/>
</dbReference>
<keyword evidence="10" id="KW-1185">Reference proteome</keyword>
<sequence>MTASWKQLLFQIPLMLISTRHINTKKVSVTPTPLAPISALQPEMRSAVLKGDGHTETIKLHNPVNLTLECTWPGKLNKVPNITTYWRKDGTEILESYRTASLENEQINLKREFIINNEESLGNYSCIFGSEAEFVFILRVPQIHDVRDKPIVSYVGDAVMLTCKMDKTDPMPTTWNWYKDNGTDKEQIFEVATPERYKITNDKWSTKLQVKNLTAADGGRYYCGAVYAIGLSLSPVDLKVITFMEPLKPFISIVVEVVVLVSVILIYERNRSKKKVAEETGTTSEQNAALPQGEDPEGDESSSMRHRKV</sequence>
<dbReference type="PANTHER" id="PTHR11640">
    <property type="entry name" value="NEPHRIN"/>
    <property type="match status" value="1"/>
</dbReference>
<dbReference type="AlphaFoldDB" id="A0A8S4B7B3"/>
<gene>
    <name evidence="9" type="ORF">MMEN_LOCUS10916</name>
</gene>
<evidence type="ECO:0000256" key="7">
    <source>
        <dbReference type="SAM" id="Phobius"/>
    </source>
</evidence>
<keyword evidence="7" id="KW-0812">Transmembrane</keyword>
<evidence type="ECO:0000313" key="9">
    <source>
        <dbReference type="EMBL" id="CAG5925076.1"/>
    </source>
</evidence>
<evidence type="ECO:0000313" key="10">
    <source>
        <dbReference type="Proteomes" id="UP000677803"/>
    </source>
</evidence>
<dbReference type="InterPro" id="IPR013783">
    <property type="entry name" value="Ig-like_fold"/>
</dbReference>
<dbReference type="InterPro" id="IPR036179">
    <property type="entry name" value="Ig-like_dom_sf"/>
</dbReference>
<comment type="caution">
    <text evidence="9">The sequence shown here is derived from an EMBL/GenBank/DDBJ whole genome shotgun (WGS) entry which is preliminary data.</text>
</comment>
<dbReference type="PROSITE" id="PS50835">
    <property type="entry name" value="IG_LIKE"/>
    <property type="match status" value="2"/>
</dbReference>
<dbReference type="SMART" id="SM00409">
    <property type="entry name" value="IG"/>
    <property type="match status" value="1"/>
</dbReference>
<feature type="domain" description="Ig-like" evidence="8">
    <location>
        <begin position="42"/>
        <end position="126"/>
    </location>
</feature>
<feature type="transmembrane region" description="Helical" evidence="7">
    <location>
        <begin position="249"/>
        <end position="267"/>
    </location>
</feature>
<dbReference type="InterPro" id="IPR051275">
    <property type="entry name" value="Cell_adhesion_signaling"/>
</dbReference>
<feature type="region of interest" description="Disordered" evidence="6">
    <location>
        <begin position="273"/>
        <end position="309"/>
    </location>
</feature>
<proteinExistence type="predicted"/>
<organism evidence="9 10">
    <name type="scientific">Menidia menidia</name>
    <name type="common">Atlantic silverside</name>
    <dbReference type="NCBI Taxonomy" id="238744"/>
    <lineage>
        <taxon>Eukaryota</taxon>
        <taxon>Metazoa</taxon>
        <taxon>Chordata</taxon>
        <taxon>Craniata</taxon>
        <taxon>Vertebrata</taxon>
        <taxon>Euteleostomi</taxon>
        <taxon>Actinopterygii</taxon>
        <taxon>Neopterygii</taxon>
        <taxon>Teleostei</taxon>
        <taxon>Neoteleostei</taxon>
        <taxon>Acanthomorphata</taxon>
        <taxon>Ovalentaria</taxon>
        <taxon>Atherinomorphae</taxon>
        <taxon>Atheriniformes</taxon>
        <taxon>Atherinopsidae</taxon>
        <taxon>Menidiinae</taxon>
        <taxon>Menidia</taxon>
    </lineage>
</organism>
<evidence type="ECO:0000256" key="6">
    <source>
        <dbReference type="SAM" id="MobiDB-lite"/>
    </source>
</evidence>
<evidence type="ECO:0000256" key="5">
    <source>
        <dbReference type="ARBA" id="ARBA00023319"/>
    </source>
</evidence>
<dbReference type="InterPro" id="IPR003599">
    <property type="entry name" value="Ig_sub"/>
</dbReference>
<dbReference type="OrthoDB" id="9932757at2759"/>
<protein>
    <submittedName>
        <fullName evidence="9">(Atlantic silverside) hypothetical protein</fullName>
    </submittedName>
</protein>
<evidence type="ECO:0000256" key="4">
    <source>
        <dbReference type="ARBA" id="ARBA00023180"/>
    </source>
</evidence>
<accession>A0A8S4B7B3</accession>
<feature type="domain" description="Ig-like" evidence="8">
    <location>
        <begin position="141"/>
        <end position="234"/>
    </location>
</feature>
<reference evidence="9" key="1">
    <citation type="submission" date="2021-05" db="EMBL/GenBank/DDBJ databases">
        <authorList>
            <person name="Tigano A."/>
        </authorList>
    </citation>
    <scope>NUCLEOTIDE SEQUENCE</scope>
</reference>
<evidence type="ECO:0000256" key="3">
    <source>
        <dbReference type="ARBA" id="ARBA00023157"/>
    </source>
</evidence>
<evidence type="ECO:0000259" key="8">
    <source>
        <dbReference type="PROSITE" id="PS50835"/>
    </source>
</evidence>
<dbReference type="Gene3D" id="2.60.40.10">
    <property type="entry name" value="Immunoglobulins"/>
    <property type="match status" value="2"/>
</dbReference>
<dbReference type="EMBL" id="CAJRST010011112">
    <property type="protein sequence ID" value="CAG5925076.1"/>
    <property type="molecule type" value="Genomic_DNA"/>
</dbReference>
<keyword evidence="3" id="KW-1015">Disulfide bond</keyword>
<dbReference type="Proteomes" id="UP000677803">
    <property type="component" value="Unassembled WGS sequence"/>
</dbReference>
<dbReference type="InterPro" id="IPR007110">
    <property type="entry name" value="Ig-like_dom"/>
</dbReference>